<accession>A0A1X7UV46</accession>
<dbReference type="EnsemblMetazoa" id="Aqu2.1.31257_001">
    <property type="protein sequence ID" value="Aqu2.1.31257_001"/>
    <property type="gene ID" value="Aqu2.1.31257"/>
</dbReference>
<proteinExistence type="predicted"/>
<sequence>TCSFDPVHQWIMASFLIPQYQPFLTLNHA</sequence>
<dbReference type="InParanoid" id="A0A1X7UV46"/>
<reference evidence="1" key="1">
    <citation type="submission" date="2017-05" db="UniProtKB">
        <authorList>
            <consortium name="EnsemblMetazoa"/>
        </authorList>
    </citation>
    <scope>IDENTIFICATION</scope>
</reference>
<protein>
    <submittedName>
        <fullName evidence="1">Uncharacterized protein</fullName>
    </submittedName>
</protein>
<organism evidence="1">
    <name type="scientific">Amphimedon queenslandica</name>
    <name type="common">Sponge</name>
    <dbReference type="NCBI Taxonomy" id="400682"/>
    <lineage>
        <taxon>Eukaryota</taxon>
        <taxon>Metazoa</taxon>
        <taxon>Porifera</taxon>
        <taxon>Demospongiae</taxon>
        <taxon>Heteroscleromorpha</taxon>
        <taxon>Haplosclerida</taxon>
        <taxon>Niphatidae</taxon>
        <taxon>Amphimedon</taxon>
    </lineage>
</organism>
<name>A0A1X7UV46_AMPQE</name>
<evidence type="ECO:0000313" key="1">
    <source>
        <dbReference type="EnsemblMetazoa" id="Aqu2.1.31257_001"/>
    </source>
</evidence>
<dbReference type="AlphaFoldDB" id="A0A1X7UV46"/>